<accession>A0ABY9PCK7</accession>
<evidence type="ECO:0000313" key="3">
    <source>
        <dbReference type="Proteomes" id="UP001229313"/>
    </source>
</evidence>
<evidence type="ECO:0000313" key="2">
    <source>
        <dbReference type="EMBL" id="WMT04104.1"/>
    </source>
</evidence>
<dbReference type="EMBL" id="CP133568">
    <property type="protein sequence ID" value="WMT04104.1"/>
    <property type="molecule type" value="Genomic_DNA"/>
</dbReference>
<evidence type="ECO:0008006" key="4">
    <source>
        <dbReference type="Google" id="ProtNLM"/>
    </source>
</evidence>
<organism evidence="2 3">
    <name type="scientific">Lysobacter yananisis</name>
    <dbReference type="NCBI Taxonomy" id="1003114"/>
    <lineage>
        <taxon>Bacteria</taxon>
        <taxon>Pseudomonadati</taxon>
        <taxon>Pseudomonadota</taxon>
        <taxon>Gammaproteobacteria</taxon>
        <taxon>Lysobacterales</taxon>
        <taxon>Lysobacteraceae</taxon>
        <taxon>Lysobacter</taxon>
    </lineage>
</organism>
<protein>
    <recommendedName>
        <fullName evidence="4">Glycine zipper domain-containing protein</fullName>
    </recommendedName>
</protein>
<dbReference type="Proteomes" id="UP001229313">
    <property type="component" value="Chromosome"/>
</dbReference>
<keyword evidence="3" id="KW-1185">Reference proteome</keyword>
<reference evidence="2 3" key="1">
    <citation type="submission" date="2023-08" db="EMBL/GenBank/DDBJ databases">
        <title>The whole genome sequence of Lysobacter yananisis.</title>
        <authorList>
            <person name="Sun H."/>
        </authorList>
    </citation>
    <scope>NUCLEOTIDE SEQUENCE [LARGE SCALE GENOMIC DNA]</scope>
    <source>
        <strain evidence="2 3">SNNU513</strain>
    </source>
</reference>
<feature type="region of interest" description="Disordered" evidence="1">
    <location>
        <begin position="1"/>
        <end position="24"/>
    </location>
</feature>
<feature type="compositionally biased region" description="Basic and acidic residues" evidence="1">
    <location>
        <begin position="1"/>
        <end position="12"/>
    </location>
</feature>
<sequence>MTSSKEARDLNRDPITGTPGSHPIGVGVGGVGGAAAGMVLGALGGPIGMLIGGGIGAIAGASAGKGVAEKIDPTGEAGYWRDEYTRRPYYDPKYDYDRDYGPAYAYGATARSNLGDRSWDPSTEVELEREWAKARGDSRLEWSDARAAVQDSWGRADRTYRTYEATDRYHESRFDQAPYRDEGAQYSDYRPAYRLGTQARHQYADREWDDRLESELGERWNNVKGESRLGWDKAKSAAKDAWHSVERALPGDADKDGR</sequence>
<evidence type="ECO:0000256" key="1">
    <source>
        <dbReference type="SAM" id="MobiDB-lite"/>
    </source>
</evidence>
<proteinExistence type="predicted"/>
<name>A0ABY9PCK7_9GAMM</name>
<gene>
    <name evidence="2" type="ORF">RDV84_04420</name>
</gene>
<dbReference type="RefSeq" id="WP_309152609.1">
    <property type="nucleotide sequence ID" value="NZ_CP133568.1"/>
</dbReference>